<evidence type="ECO:0000313" key="5">
    <source>
        <dbReference type="EMBL" id="RCN57137.1"/>
    </source>
</evidence>
<sequence>MREEDPVHAQQVLARDFALSDREAEVLVWVAYGKTNADIADILGMSPRTVNKHLEHIFLKMGVETRGAATALALRRPLGASVAAWSLPA</sequence>
<evidence type="ECO:0000256" key="1">
    <source>
        <dbReference type="ARBA" id="ARBA00023015"/>
    </source>
</evidence>
<dbReference type="GO" id="GO:0006355">
    <property type="term" value="P:regulation of DNA-templated transcription"/>
    <property type="evidence" value="ECO:0007669"/>
    <property type="project" value="InterPro"/>
</dbReference>
<reference evidence="5 6" key="1">
    <citation type="submission" date="2018-02" db="EMBL/GenBank/DDBJ databases">
        <title>Insights into the biology of acidophilic members of the Acidiferrobacteraceae family derived from comparative genomic analyses.</title>
        <authorList>
            <person name="Issotta F."/>
            <person name="Thyssen C."/>
            <person name="Mena C."/>
            <person name="Moya A."/>
            <person name="Bellenberg S."/>
            <person name="Sproer C."/>
            <person name="Covarrubias P.C."/>
            <person name="Sand W."/>
            <person name="Quatrini R."/>
            <person name="Vera M."/>
        </authorList>
    </citation>
    <scope>NUCLEOTIDE SEQUENCE [LARGE SCALE GENOMIC DNA]</scope>
    <source>
        <strain evidence="6">m-1</strain>
    </source>
</reference>
<dbReference type="PROSITE" id="PS50043">
    <property type="entry name" value="HTH_LUXR_2"/>
    <property type="match status" value="1"/>
</dbReference>
<accession>A0A368HJB1</accession>
<keyword evidence="6" id="KW-1185">Reference proteome</keyword>
<dbReference type="InterPro" id="IPR000792">
    <property type="entry name" value="Tscrpt_reg_LuxR_C"/>
</dbReference>
<dbReference type="PANTHER" id="PTHR44688">
    <property type="entry name" value="DNA-BINDING TRANSCRIPTIONAL ACTIVATOR DEVR_DOSR"/>
    <property type="match status" value="1"/>
</dbReference>
<feature type="domain" description="HTH luxR-type" evidence="4">
    <location>
        <begin position="12"/>
        <end position="77"/>
    </location>
</feature>
<dbReference type="GO" id="GO:0003677">
    <property type="term" value="F:DNA binding"/>
    <property type="evidence" value="ECO:0007669"/>
    <property type="project" value="UniProtKB-KW"/>
</dbReference>
<evidence type="ECO:0000256" key="3">
    <source>
        <dbReference type="ARBA" id="ARBA00023163"/>
    </source>
</evidence>
<gene>
    <name evidence="5" type="ORF">C4900_08360</name>
</gene>
<dbReference type="PROSITE" id="PS00622">
    <property type="entry name" value="HTH_LUXR_1"/>
    <property type="match status" value="1"/>
</dbReference>
<keyword evidence="3" id="KW-0804">Transcription</keyword>
<keyword evidence="2" id="KW-0238">DNA-binding</keyword>
<dbReference type="PRINTS" id="PR00038">
    <property type="entry name" value="HTHLUXR"/>
</dbReference>
<evidence type="ECO:0000313" key="6">
    <source>
        <dbReference type="Proteomes" id="UP000253250"/>
    </source>
</evidence>
<dbReference type="EMBL" id="PSYR01000002">
    <property type="protein sequence ID" value="RCN57137.1"/>
    <property type="molecule type" value="Genomic_DNA"/>
</dbReference>
<comment type="caution">
    <text evidence="5">The sequence shown here is derived from an EMBL/GenBank/DDBJ whole genome shotgun (WGS) entry which is preliminary data.</text>
</comment>
<dbReference type="PANTHER" id="PTHR44688:SF16">
    <property type="entry name" value="DNA-BINDING TRANSCRIPTIONAL ACTIVATOR DEVR_DOSR"/>
    <property type="match status" value="1"/>
</dbReference>
<dbReference type="SUPFAM" id="SSF46894">
    <property type="entry name" value="C-terminal effector domain of the bipartite response regulators"/>
    <property type="match status" value="1"/>
</dbReference>
<organism evidence="5 6">
    <name type="scientific">Acidiferrobacter thiooxydans</name>
    <dbReference type="NCBI Taxonomy" id="163359"/>
    <lineage>
        <taxon>Bacteria</taxon>
        <taxon>Pseudomonadati</taxon>
        <taxon>Pseudomonadota</taxon>
        <taxon>Gammaproteobacteria</taxon>
        <taxon>Acidiferrobacterales</taxon>
        <taxon>Acidiferrobacteraceae</taxon>
        <taxon>Acidiferrobacter</taxon>
    </lineage>
</organism>
<evidence type="ECO:0000256" key="2">
    <source>
        <dbReference type="ARBA" id="ARBA00023125"/>
    </source>
</evidence>
<dbReference type="SMART" id="SM00421">
    <property type="entry name" value="HTH_LUXR"/>
    <property type="match status" value="1"/>
</dbReference>
<protein>
    <recommendedName>
        <fullName evidence="4">HTH luxR-type domain-containing protein</fullName>
    </recommendedName>
</protein>
<dbReference type="InterPro" id="IPR016032">
    <property type="entry name" value="Sig_transdc_resp-reg_C-effctor"/>
</dbReference>
<keyword evidence="1" id="KW-0805">Transcription regulation</keyword>
<dbReference type="Proteomes" id="UP000253250">
    <property type="component" value="Unassembled WGS sequence"/>
</dbReference>
<dbReference type="Gene3D" id="1.10.10.10">
    <property type="entry name" value="Winged helix-like DNA-binding domain superfamily/Winged helix DNA-binding domain"/>
    <property type="match status" value="1"/>
</dbReference>
<dbReference type="OrthoDB" id="8874570at2"/>
<dbReference type="AlphaFoldDB" id="A0A368HJB1"/>
<name>A0A368HJB1_9GAMM</name>
<dbReference type="Pfam" id="PF00196">
    <property type="entry name" value="GerE"/>
    <property type="match status" value="1"/>
</dbReference>
<evidence type="ECO:0000259" key="4">
    <source>
        <dbReference type="PROSITE" id="PS50043"/>
    </source>
</evidence>
<dbReference type="CDD" id="cd06170">
    <property type="entry name" value="LuxR_C_like"/>
    <property type="match status" value="1"/>
</dbReference>
<proteinExistence type="predicted"/>
<dbReference type="InterPro" id="IPR036388">
    <property type="entry name" value="WH-like_DNA-bd_sf"/>
</dbReference>